<gene>
    <name evidence="2" type="ORF">SAMN05216605_101241</name>
</gene>
<evidence type="ECO:0000313" key="3">
    <source>
        <dbReference type="Proteomes" id="UP000182894"/>
    </source>
</evidence>
<keyword evidence="3" id="KW-1185">Reference proteome</keyword>
<dbReference type="PANTHER" id="PTHR40943:SF1">
    <property type="entry name" value="CYTOPLASMIC PROTEIN"/>
    <property type="match status" value="1"/>
</dbReference>
<name>A0A1G7RS05_9PSED</name>
<sequence>MSYLTHFDFSNLGAGRKGEPLPGRLVEGDPQFTTWDIAKSADGRVTAGVWEVTPGAYWSIKGESWEFCSILSGVSELVEEGQPVKRIQAGDNFIMQPGFKGIWRVIETTRKVWVQLD</sequence>
<dbReference type="Gene3D" id="2.60.120.10">
    <property type="entry name" value="Jelly Rolls"/>
    <property type="match status" value="1"/>
</dbReference>
<feature type="domain" description="(S)-ureidoglycine aminohydrolase cupin" evidence="1">
    <location>
        <begin position="40"/>
        <end position="112"/>
    </location>
</feature>
<dbReference type="Proteomes" id="UP000182894">
    <property type="component" value="Unassembled WGS sequence"/>
</dbReference>
<dbReference type="STRING" id="89065.SAMN05216605_101241"/>
<protein>
    <recommendedName>
        <fullName evidence="1">(S)-ureidoglycine aminohydrolase cupin domain-containing protein</fullName>
    </recommendedName>
</protein>
<dbReference type="OrthoDB" id="9799053at2"/>
<dbReference type="SUPFAM" id="SSF51182">
    <property type="entry name" value="RmlC-like cupins"/>
    <property type="match status" value="1"/>
</dbReference>
<dbReference type="InterPro" id="IPR008579">
    <property type="entry name" value="UGlyAH_Cupin_dom"/>
</dbReference>
<dbReference type="RefSeq" id="WP_074749574.1">
    <property type="nucleotide sequence ID" value="NZ_FNCO01000001.1"/>
</dbReference>
<dbReference type="PANTHER" id="PTHR40943">
    <property type="entry name" value="CYTOPLASMIC PROTEIN-RELATED"/>
    <property type="match status" value="1"/>
</dbReference>
<dbReference type="EMBL" id="FNCO01000001">
    <property type="protein sequence ID" value="SDG13571.1"/>
    <property type="molecule type" value="Genomic_DNA"/>
</dbReference>
<evidence type="ECO:0000313" key="2">
    <source>
        <dbReference type="EMBL" id="SDG13571.1"/>
    </source>
</evidence>
<organism evidence="2 3">
    <name type="scientific">Pseudomonas abietaniphila</name>
    <dbReference type="NCBI Taxonomy" id="89065"/>
    <lineage>
        <taxon>Bacteria</taxon>
        <taxon>Pseudomonadati</taxon>
        <taxon>Pseudomonadota</taxon>
        <taxon>Gammaproteobacteria</taxon>
        <taxon>Pseudomonadales</taxon>
        <taxon>Pseudomonadaceae</taxon>
        <taxon>Pseudomonas</taxon>
    </lineage>
</organism>
<reference evidence="3" key="1">
    <citation type="submission" date="2016-10" db="EMBL/GenBank/DDBJ databases">
        <authorList>
            <person name="Varghese N."/>
            <person name="Submissions S."/>
        </authorList>
    </citation>
    <scope>NUCLEOTIDE SEQUENCE [LARGE SCALE GENOMIC DNA]</scope>
    <source>
        <strain evidence="3">ATCC 700689</strain>
    </source>
</reference>
<dbReference type="AlphaFoldDB" id="A0A1G7RS05"/>
<proteinExistence type="predicted"/>
<dbReference type="InterPro" id="IPR014710">
    <property type="entry name" value="RmlC-like_jellyroll"/>
</dbReference>
<accession>A0A1G7RS05</accession>
<evidence type="ECO:0000259" key="1">
    <source>
        <dbReference type="Pfam" id="PF05899"/>
    </source>
</evidence>
<dbReference type="InterPro" id="IPR011051">
    <property type="entry name" value="RmlC_Cupin_sf"/>
</dbReference>
<dbReference type="Pfam" id="PF05899">
    <property type="entry name" value="Cupin_3"/>
    <property type="match status" value="1"/>
</dbReference>